<keyword evidence="3 6" id="KW-0560">Oxidoreductase</keyword>
<dbReference type="InterPro" id="IPR045020">
    <property type="entry name" value="PRX_1cys"/>
</dbReference>
<dbReference type="PIRSF" id="PIRSF000239">
    <property type="entry name" value="AHPC"/>
    <property type="match status" value="1"/>
</dbReference>
<dbReference type="PROSITE" id="PS51352">
    <property type="entry name" value="THIOREDOXIN_2"/>
    <property type="match status" value="1"/>
</dbReference>
<accession>A0ABN7A696</accession>
<dbReference type="SUPFAM" id="SSF52833">
    <property type="entry name" value="Thioredoxin-like"/>
    <property type="match status" value="1"/>
</dbReference>
<keyword evidence="9" id="KW-1185">Reference proteome</keyword>
<evidence type="ECO:0000256" key="5">
    <source>
        <dbReference type="ARBA" id="ARBA00025719"/>
    </source>
</evidence>
<comment type="function">
    <text evidence="6">Thiol-specific peroxidase that catalyzes the reduction of hydrogen peroxide and organic hydroperoxides to water and alcohols, respectively.</text>
</comment>
<gene>
    <name evidence="8" type="ORF">NTJ_00554</name>
</gene>
<evidence type="ECO:0000256" key="2">
    <source>
        <dbReference type="ARBA" id="ARBA00022862"/>
    </source>
</evidence>
<feature type="domain" description="Thioredoxin" evidence="7">
    <location>
        <begin position="2"/>
        <end position="166"/>
    </location>
</feature>
<proteinExistence type="inferred from homology"/>
<name>A0ABN7A696_9HEMI</name>
<protein>
    <submittedName>
        <fullName evidence="8">C-terminal domain of 1-Cys peroxiredoxin</fullName>
    </submittedName>
</protein>
<dbReference type="InterPro" id="IPR019479">
    <property type="entry name" value="Peroxiredoxin_C"/>
</dbReference>
<dbReference type="Proteomes" id="UP001307889">
    <property type="component" value="Chromosome 1"/>
</dbReference>
<evidence type="ECO:0000256" key="4">
    <source>
        <dbReference type="ARBA" id="ARBA00023284"/>
    </source>
</evidence>
<evidence type="ECO:0000256" key="1">
    <source>
        <dbReference type="ARBA" id="ARBA00022559"/>
    </source>
</evidence>
<evidence type="ECO:0000313" key="8">
    <source>
        <dbReference type="EMBL" id="BES87748.1"/>
    </source>
</evidence>
<dbReference type="InterPro" id="IPR024706">
    <property type="entry name" value="Peroxiredoxin_AhpC-typ"/>
</dbReference>
<dbReference type="InterPro" id="IPR000866">
    <property type="entry name" value="AhpC/TSA"/>
</dbReference>
<dbReference type="PANTHER" id="PTHR43503">
    <property type="entry name" value="MCG48959-RELATED"/>
    <property type="match status" value="1"/>
</dbReference>
<evidence type="ECO:0000259" key="7">
    <source>
        <dbReference type="PROSITE" id="PS51352"/>
    </source>
</evidence>
<keyword evidence="2 6" id="KW-0049">Antioxidant</keyword>
<evidence type="ECO:0000256" key="3">
    <source>
        <dbReference type="ARBA" id="ARBA00023002"/>
    </source>
</evidence>
<organism evidence="8 9">
    <name type="scientific">Nesidiocoris tenuis</name>
    <dbReference type="NCBI Taxonomy" id="355587"/>
    <lineage>
        <taxon>Eukaryota</taxon>
        <taxon>Metazoa</taxon>
        <taxon>Ecdysozoa</taxon>
        <taxon>Arthropoda</taxon>
        <taxon>Hexapoda</taxon>
        <taxon>Insecta</taxon>
        <taxon>Pterygota</taxon>
        <taxon>Neoptera</taxon>
        <taxon>Paraneoptera</taxon>
        <taxon>Hemiptera</taxon>
        <taxon>Heteroptera</taxon>
        <taxon>Panheteroptera</taxon>
        <taxon>Cimicomorpha</taxon>
        <taxon>Miridae</taxon>
        <taxon>Dicyphina</taxon>
        <taxon>Nesidiocoris</taxon>
    </lineage>
</organism>
<dbReference type="InterPro" id="IPR036249">
    <property type="entry name" value="Thioredoxin-like_sf"/>
</dbReference>
<dbReference type="PANTHER" id="PTHR43503:SF4">
    <property type="entry name" value="PEROXIREDOXIN-6"/>
    <property type="match status" value="1"/>
</dbReference>
<reference evidence="8 9" key="1">
    <citation type="submission" date="2023-09" db="EMBL/GenBank/DDBJ databases">
        <title>Nesidiocoris tenuis whole genome shotgun sequence.</title>
        <authorList>
            <person name="Shibata T."/>
            <person name="Shimoda M."/>
            <person name="Kobayashi T."/>
            <person name="Uehara T."/>
        </authorList>
    </citation>
    <scope>NUCLEOTIDE SEQUENCE [LARGE SCALE GENOMIC DNA]</scope>
    <source>
        <strain evidence="8 9">Japan</strain>
    </source>
</reference>
<dbReference type="CDD" id="cd03016">
    <property type="entry name" value="PRX_1cys"/>
    <property type="match status" value="1"/>
</dbReference>
<keyword evidence="1 6" id="KW-0575">Peroxidase</keyword>
<keyword evidence="4 6" id="KW-0676">Redox-active center</keyword>
<sequence>MVVLGDVIADFSAKTTKGDINFYEWLGDSWCIFFSHPNAFTPVCTTELGRVAQLVPEFQSRNVKVIGCACDTSSDNEKWLDDVKSYSKISENTEFPFPIIADESRSLAVKLGMIDPDEKDKSGVPVTCRAVFVIDPSKKIRLSILYPATTGRNFTEILRVVDSLQLTDAKKVATPADWKPGDACMIQPTVLNEEANKLFPKGFETQQVPSGKEYIRITPHP</sequence>
<evidence type="ECO:0000256" key="6">
    <source>
        <dbReference type="PIRNR" id="PIRNR000239"/>
    </source>
</evidence>
<comment type="similarity">
    <text evidence="5">Belongs to the peroxiredoxin family. Prx6 subfamily.</text>
</comment>
<dbReference type="Gene3D" id="3.40.30.10">
    <property type="entry name" value="Glutaredoxin"/>
    <property type="match status" value="1"/>
</dbReference>
<dbReference type="Pfam" id="PF00578">
    <property type="entry name" value="AhpC-TSA"/>
    <property type="match status" value="1"/>
</dbReference>
<dbReference type="Pfam" id="PF10417">
    <property type="entry name" value="1-cysPrx_C"/>
    <property type="match status" value="1"/>
</dbReference>
<dbReference type="EMBL" id="AP028909">
    <property type="protein sequence ID" value="BES87748.1"/>
    <property type="molecule type" value="Genomic_DNA"/>
</dbReference>
<dbReference type="Gene3D" id="3.30.1020.10">
    <property type="entry name" value="Antioxidant, Horf6, Chain A, domain2"/>
    <property type="match status" value="1"/>
</dbReference>
<dbReference type="InterPro" id="IPR013766">
    <property type="entry name" value="Thioredoxin_domain"/>
</dbReference>
<evidence type="ECO:0000313" key="9">
    <source>
        <dbReference type="Proteomes" id="UP001307889"/>
    </source>
</evidence>